<dbReference type="EMBL" id="JABDTM020028077">
    <property type="protein sequence ID" value="KAH0809537.1"/>
    <property type="molecule type" value="Genomic_DNA"/>
</dbReference>
<reference evidence="2" key="2">
    <citation type="submission" date="2021-08" db="EMBL/GenBank/DDBJ databases">
        <authorList>
            <person name="Eriksson T."/>
        </authorList>
    </citation>
    <scope>NUCLEOTIDE SEQUENCE</scope>
    <source>
        <strain evidence="2">Stoneville</strain>
        <tissue evidence="2">Whole head</tissue>
    </source>
</reference>
<keyword evidence="3" id="KW-1185">Reference proteome</keyword>
<feature type="chain" id="PRO_5035158286" description="Chitin deacetylase" evidence="1">
    <location>
        <begin position="19"/>
        <end position="379"/>
    </location>
</feature>
<dbReference type="PANTHER" id="PTHR45985:SF8">
    <property type="entry name" value="CHITIN DEACETYLASE-LIKE 9, ISOFORM A"/>
    <property type="match status" value="1"/>
</dbReference>
<gene>
    <name evidence="2" type="ORF">GEV33_013253</name>
</gene>
<organism evidence="2 3">
    <name type="scientific">Tenebrio molitor</name>
    <name type="common">Yellow mealworm beetle</name>
    <dbReference type="NCBI Taxonomy" id="7067"/>
    <lineage>
        <taxon>Eukaryota</taxon>
        <taxon>Metazoa</taxon>
        <taxon>Ecdysozoa</taxon>
        <taxon>Arthropoda</taxon>
        <taxon>Hexapoda</taxon>
        <taxon>Insecta</taxon>
        <taxon>Pterygota</taxon>
        <taxon>Neoptera</taxon>
        <taxon>Endopterygota</taxon>
        <taxon>Coleoptera</taxon>
        <taxon>Polyphaga</taxon>
        <taxon>Cucujiformia</taxon>
        <taxon>Tenebrionidae</taxon>
        <taxon>Tenebrio</taxon>
    </lineage>
</organism>
<evidence type="ECO:0000313" key="3">
    <source>
        <dbReference type="Proteomes" id="UP000719412"/>
    </source>
</evidence>
<comment type="caution">
    <text evidence="2">The sequence shown here is derived from an EMBL/GenBank/DDBJ whole genome shotgun (WGS) entry which is preliminary data.</text>
</comment>
<accession>A0A8J6H8U6</accession>
<keyword evidence="1" id="KW-0732">Signal</keyword>
<evidence type="ECO:0000256" key="1">
    <source>
        <dbReference type="SAM" id="SignalP"/>
    </source>
</evidence>
<dbReference type="PANTHER" id="PTHR45985">
    <property type="match status" value="1"/>
</dbReference>
<sequence length="379" mass="42517">MMMKVALFIAFCSVCVWGLPTSEKAADRCNTNNCKIEDDCRCSSGNNPIADKDNPAPQLIAITVSESVVQTLYDDYLAPLFFDRKNPDGNPIGLTFYVPHEYTDYTLVQDLYVRGYEIGDHSITKNGSQEYWRQATLEDLEEEFGGQKTIISTFAKIPAEDIVGVRTPQLQLEGDVSIDAYVNSEFKYDNSWPTMSTELFLPYTLDYASTQRCTVTMKCPTESHPHFWIAPITNIKGANDIECNSLATCLVEGTADEISTWLLDQVALVKNDTRAPLTLRLDSYWFSFTKNSYEGFTKFLEEVGTQDDVFLVSVQDVVDWIENPVPATAYATPVHDDRTKDCKEVSCTLTNIDGGVRYMKSCVPCPDVYPWKGNPLGEA</sequence>
<dbReference type="AlphaFoldDB" id="A0A8J6H8U6"/>
<proteinExistence type="predicted"/>
<protein>
    <recommendedName>
        <fullName evidence="4">Chitin deacetylase</fullName>
    </recommendedName>
</protein>
<evidence type="ECO:0008006" key="4">
    <source>
        <dbReference type="Google" id="ProtNLM"/>
    </source>
</evidence>
<evidence type="ECO:0000313" key="2">
    <source>
        <dbReference type="EMBL" id="KAH0809537.1"/>
    </source>
</evidence>
<reference evidence="2" key="1">
    <citation type="journal article" date="2020" name="J Insects Food Feed">
        <title>The yellow mealworm (Tenebrio molitor) genome: a resource for the emerging insects as food and feed industry.</title>
        <authorList>
            <person name="Eriksson T."/>
            <person name="Andere A."/>
            <person name="Kelstrup H."/>
            <person name="Emery V."/>
            <person name="Picard C."/>
        </authorList>
    </citation>
    <scope>NUCLEOTIDE SEQUENCE</scope>
    <source>
        <strain evidence="2">Stoneville</strain>
        <tissue evidence="2">Whole head</tissue>
    </source>
</reference>
<dbReference type="InterPro" id="IPR052740">
    <property type="entry name" value="CE4"/>
</dbReference>
<feature type="signal peptide" evidence="1">
    <location>
        <begin position="1"/>
        <end position="18"/>
    </location>
</feature>
<dbReference type="Proteomes" id="UP000719412">
    <property type="component" value="Unassembled WGS sequence"/>
</dbReference>
<dbReference type="OrthoDB" id="504708at2759"/>
<name>A0A8J6H8U6_TENMO</name>